<reference evidence="7 8" key="1">
    <citation type="submission" date="2024-04" db="EMBL/GenBank/DDBJ databases">
        <title>Albibacterium profundi sp. nov., isolated from sediment of the Challenger Deep of Mariana Trench.</title>
        <authorList>
            <person name="Wang Y."/>
        </authorList>
    </citation>
    <scope>NUCLEOTIDE SEQUENCE [LARGE SCALE GENOMIC DNA]</scope>
    <source>
        <strain evidence="7 8">RHL897</strain>
    </source>
</reference>
<feature type="transmembrane region" description="Helical" evidence="6">
    <location>
        <begin position="226"/>
        <end position="255"/>
    </location>
</feature>
<sequence length="356" mass="39759">MPIPLYNSKERNLLTLGILVILGAFIVYSIRGIFGALLGTMVMYTIFRPVLLHLVLKWKWKRSIAAIFIILFSFLVIVVPILGVSSMVISKVGKLQENTQWIQETINKVNEFAGDKLGQPDLMADGLRNIINSAGSIFTSLLSGAADLVLSLSVMYFLLYFVLVEYKQFEAGLLRYSPFRQENALRFGRELRNITYSNVLGQGFIAMLQGALVTLGYVIFNFDDPLFWGIICAILSFIPVLGAPMVFVPASLVAIAQGNNFDGIGMLLFGFIIITNIDNVLRLIIAKRVGDIHPIITIIGVIIGIPLFGLMGLVYGPLLLSYFLITVRIYETNKIAEKRLDRLQKEGMINKEERIE</sequence>
<evidence type="ECO:0000256" key="5">
    <source>
        <dbReference type="ARBA" id="ARBA00023136"/>
    </source>
</evidence>
<dbReference type="PANTHER" id="PTHR21716">
    <property type="entry name" value="TRANSMEMBRANE PROTEIN"/>
    <property type="match status" value="1"/>
</dbReference>
<keyword evidence="3 6" id="KW-0812">Transmembrane</keyword>
<keyword evidence="8" id="KW-1185">Reference proteome</keyword>
<comment type="similarity">
    <text evidence="2">Belongs to the autoinducer-2 exporter (AI-2E) (TC 2.A.86) family.</text>
</comment>
<dbReference type="InterPro" id="IPR002549">
    <property type="entry name" value="AI-2E-like"/>
</dbReference>
<dbReference type="Pfam" id="PF01594">
    <property type="entry name" value="AI-2E_transport"/>
    <property type="match status" value="1"/>
</dbReference>
<feature type="transmembrane region" description="Helical" evidence="6">
    <location>
        <begin position="292"/>
        <end position="325"/>
    </location>
</feature>
<protein>
    <submittedName>
        <fullName evidence="7">AI-2E family transporter</fullName>
    </submittedName>
</protein>
<name>A0ABV5CCU3_9SPHI</name>
<dbReference type="RefSeq" id="WP_375556915.1">
    <property type="nucleotide sequence ID" value="NZ_JBBVGT010000002.1"/>
</dbReference>
<feature type="transmembrane region" description="Helical" evidence="6">
    <location>
        <begin position="148"/>
        <end position="166"/>
    </location>
</feature>
<evidence type="ECO:0000256" key="4">
    <source>
        <dbReference type="ARBA" id="ARBA00022989"/>
    </source>
</evidence>
<evidence type="ECO:0000256" key="3">
    <source>
        <dbReference type="ARBA" id="ARBA00022692"/>
    </source>
</evidence>
<organism evidence="7 8">
    <name type="scientific">Albibacterium profundi</name>
    <dbReference type="NCBI Taxonomy" id="3134906"/>
    <lineage>
        <taxon>Bacteria</taxon>
        <taxon>Pseudomonadati</taxon>
        <taxon>Bacteroidota</taxon>
        <taxon>Sphingobacteriia</taxon>
        <taxon>Sphingobacteriales</taxon>
        <taxon>Sphingobacteriaceae</taxon>
        <taxon>Albibacterium</taxon>
    </lineage>
</organism>
<feature type="transmembrane region" description="Helical" evidence="6">
    <location>
        <begin position="199"/>
        <end position="220"/>
    </location>
</feature>
<comment type="caution">
    <text evidence="7">The sequence shown here is derived from an EMBL/GenBank/DDBJ whole genome shotgun (WGS) entry which is preliminary data.</text>
</comment>
<feature type="transmembrane region" description="Helical" evidence="6">
    <location>
        <begin position="12"/>
        <end position="30"/>
    </location>
</feature>
<dbReference type="PANTHER" id="PTHR21716:SF4">
    <property type="entry name" value="TRANSMEMBRANE PROTEIN 245"/>
    <property type="match status" value="1"/>
</dbReference>
<evidence type="ECO:0000256" key="6">
    <source>
        <dbReference type="SAM" id="Phobius"/>
    </source>
</evidence>
<evidence type="ECO:0000256" key="1">
    <source>
        <dbReference type="ARBA" id="ARBA00004141"/>
    </source>
</evidence>
<dbReference type="EMBL" id="JBBVGT010000002">
    <property type="protein sequence ID" value="MFB5945374.1"/>
    <property type="molecule type" value="Genomic_DNA"/>
</dbReference>
<gene>
    <name evidence="7" type="ORF">WKR92_05990</name>
</gene>
<comment type="subcellular location">
    <subcellularLocation>
        <location evidence="1">Membrane</location>
        <topology evidence="1">Multi-pass membrane protein</topology>
    </subcellularLocation>
</comment>
<evidence type="ECO:0000313" key="7">
    <source>
        <dbReference type="EMBL" id="MFB5945374.1"/>
    </source>
</evidence>
<dbReference type="Proteomes" id="UP001580928">
    <property type="component" value="Unassembled WGS sequence"/>
</dbReference>
<keyword evidence="4 6" id="KW-1133">Transmembrane helix</keyword>
<feature type="transmembrane region" description="Helical" evidence="6">
    <location>
        <begin position="63"/>
        <end position="89"/>
    </location>
</feature>
<proteinExistence type="inferred from homology"/>
<feature type="transmembrane region" description="Helical" evidence="6">
    <location>
        <begin position="267"/>
        <end position="286"/>
    </location>
</feature>
<accession>A0ABV5CCU3</accession>
<evidence type="ECO:0000256" key="2">
    <source>
        <dbReference type="ARBA" id="ARBA00009773"/>
    </source>
</evidence>
<evidence type="ECO:0000313" key="8">
    <source>
        <dbReference type="Proteomes" id="UP001580928"/>
    </source>
</evidence>
<keyword evidence="5 6" id="KW-0472">Membrane</keyword>